<feature type="compositionally biased region" description="Basic and acidic residues" evidence="1">
    <location>
        <begin position="16"/>
        <end position="31"/>
    </location>
</feature>
<organism evidence="2">
    <name type="scientific">uncultured Desulfovibrio sp</name>
    <dbReference type="NCBI Taxonomy" id="167968"/>
    <lineage>
        <taxon>Bacteria</taxon>
        <taxon>Pseudomonadati</taxon>
        <taxon>Thermodesulfobacteriota</taxon>
        <taxon>Desulfovibrionia</taxon>
        <taxon>Desulfovibrionales</taxon>
        <taxon>Desulfovibrionaceae</taxon>
        <taxon>Desulfovibrio</taxon>
        <taxon>environmental samples</taxon>
    </lineage>
</organism>
<name>A0A212L2I2_9BACT</name>
<sequence>MAFFCCHWPRFSKKSTGHDRTPQPAKPERSPEQTTFANGIPKGYGTPRCSACRSPAAGMAALTNGAHVLATGMCAHSRQSSFKVKML</sequence>
<feature type="region of interest" description="Disordered" evidence="1">
    <location>
        <begin position="11"/>
        <end position="42"/>
    </location>
</feature>
<proteinExistence type="predicted"/>
<dbReference type="EMBL" id="FMJC01000002">
    <property type="protein sequence ID" value="SCM71763.1"/>
    <property type="molecule type" value="Genomic_DNA"/>
</dbReference>
<reference evidence="2" key="1">
    <citation type="submission" date="2016-08" db="EMBL/GenBank/DDBJ databases">
        <authorList>
            <person name="Seilhamer J.J."/>
        </authorList>
    </citation>
    <scope>NUCLEOTIDE SEQUENCE</scope>
    <source>
        <strain evidence="2">86-1</strain>
    </source>
</reference>
<dbReference type="AlphaFoldDB" id="A0A212L2I2"/>
<gene>
    <name evidence="2" type="ORF">KL86DES1_20185</name>
</gene>
<evidence type="ECO:0000313" key="2">
    <source>
        <dbReference type="EMBL" id="SCM71763.1"/>
    </source>
</evidence>
<accession>A0A212L2I2</accession>
<protein>
    <submittedName>
        <fullName evidence="2">Uncharacterized protein</fullName>
    </submittedName>
</protein>
<evidence type="ECO:0000256" key="1">
    <source>
        <dbReference type="SAM" id="MobiDB-lite"/>
    </source>
</evidence>